<accession>A0AAD0U972</accession>
<sequence>MPTVSGLQNMSLGRRLHRSLAWLALCVVVFGAAAPTISRTLAANSQLAWMEVCSASGTQRIAVPATRKAGQEPIPADGSHCGYCVLQQHAPAPPSTPASAAPQVLVLAQPLSIVPELAVVPELAPTAHRSRAPPILL</sequence>
<dbReference type="InterPro" id="IPR021333">
    <property type="entry name" value="DUF2946"/>
</dbReference>
<reference evidence="1 2" key="1">
    <citation type="submission" date="2017-11" db="EMBL/GenBank/DDBJ databases">
        <title>Complete genome sequence of Herbaspirillum rubrisubalbicans DSM 11543.</title>
        <authorList>
            <person name="Chen M."/>
            <person name="An Q."/>
        </authorList>
    </citation>
    <scope>NUCLEOTIDE SEQUENCE [LARGE SCALE GENOMIC DNA]</scope>
    <source>
        <strain evidence="1 2">DSM 11543</strain>
    </source>
</reference>
<organism evidence="1 2">
    <name type="scientific">Herbaspirillum rubrisubalbicans</name>
    <dbReference type="NCBI Taxonomy" id="80842"/>
    <lineage>
        <taxon>Bacteria</taxon>
        <taxon>Pseudomonadati</taxon>
        <taxon>Pseudomonadota</taxon>
        <taxon>Betaproteobacteria</taxon>
        <taxon>Burkholderiales</taxon>
        <taxon>Oxalobacteraceae</taxon>
        <taxon>Herbaspirillum</taxon>
    </lineage>
</organism>
<gene>
    <name evidence="1" type="ORF">RC54_12530</name>
</gene>
<evidence type="ECO:0000313" key="1">
    <source>
        <dbReference type="EMBL" id="AYR24596.1"/>
    </source>
</evidence>
<dbReference type="EMBL" id="CP024996">
    <property type="protein sequence ID" value="AYR24596.1"/>
    <property type="molecule type" value="Genomic_DNA"/>
</dbReference>
<proteinExistence type="predicted"/>
<dbReference type="Pfam" id="PF11162">
    <property type="entry name" value="DUF2946"/>
    <property type="match status" value="1"/>
</dbReference>
<dbReference type="Proteomes" id="UP000269199">
    <property type="component" value="Chromosome"/>
</dbReference>
<dbReference type="AlphaFoldDB" id="A0AAD0U972"/>
<name>A0AAD0U972_9BURK</name>
<evidence type="ECO:0000313" key="2">
    <source>
        <dbReference type="Proteomes" id="UP000269199"/>
    </source>
</evidence>
<protein>
    <submittedName>
        <fullName evidence="1">DUF2946 domain-containing protein</fullName>
    </submittedName>
</protein>